<evidence type="ECO:0000256" key="1">
    <source>
        <dbReference type="ARBA" id="ARBA00022553"/>
    </source>
</evidence>
<keyword evidence="1" id="KW-0597">Phosphoprotein</keyword>
<feature type="region of interest" description="Disordered" evidence="2">
    <location>
        <begin position="1"/>
        <end position="45"/>
    </location>
</feature>
<accession>A0A542ZAX6</accession>
<name>A0A542ZAX6_RARFA</name>
<gene>
    <name evidence="4" type="ORF">FB461_2209</name>
</gene>
<dbReference type="EMBL" id="VFOS01000004">
    <property type="protein sequence ID" value="TQL57472.1"/>
    <property type="molecule type" value="Genomic_DNA"/>
</dbReference>
<dbReference type="RefSeq" id="WP_170222728.1">
    <property type="nucleotide sequence ID" value="NZ_VFOS01000004.1"/>
</dbReference>
<dbReference type="Proteomes" id="UP000315389">
    <property type="component" value="Unassembled WGS sequence"/>
</dbReference>
<dbReference type="InterPro" id="IPR008984">
    <property type="entry name" value="SMAD_FHA_dom_sf"/>
</dbReference>
<evidence type="ECO:0000259" key="3">
    <source>
        <dbReference type="PROSITE" id="PS50006"/>
    </source>
</evidence>
<dbReference type="Gene3D" id="2.60.200.20">
    <property type="match status" value="1"/>
</dbReference>
<dbReference type="SUPFAM" id="SSF49879">
    <property type="entry name" value="SMAD/FHA domain"/>
    <property type="match status" value="1"/>
</dbReference>
<sequence>MAIFGPDNISGLASELQRENRASHQPSLAAPPDVTPDSHDSPQLAPYIPIVAMPGSESSRPCAESAPREAEDRTVLRTIPDTDNGVHIELAFPDGRRTVVHGRTVIGRTTPVQPDVGTSHIQVIDPTRTISKMHLVLDPLPTHGGTWVTDLASTNGTSIIDSNGQIIALTPMSGHWVDATSTLLVGDVDIRLTVTHGNLECST</sequence>
<proteinExistence type="predicted"/>
<protein>
    <submittedName>
        <fullName evidence="4">FHA domain-containing protein</fullName>
    </submittedName>
</protein>
<dbReference type="Pfam" id="PF00498">
    <property type="entry name" value="FHA"/>
    <property type="match status" value="1"/>
</dbReference>
<evidence type="ECO:0000313" key="5">
    <source>
        <dbReference type="Proteomes" id="UP000315389"/>
    </source>
</evidence>
<dbReference type="SMART" id="SM00240">
    <property type="entry name" value="FHA"/>
    <property type="match status" value="1"/>
</dbReference>
<keyword evidence="5" id="KW-1185">Reference proteome</keyword>
<dbReference type="AlphaFoldDB" id="A0A542ZAX6"/>
<organism evidence="4 5">
    <name type="scientific">Rarobacter faecitabidus</name>
    <dbReference type="NCBI Taxonomy" id="13243"/>
    <lineage>
        <taxon>Bacteria</taxon>
        <taxon>Bacillati</taxon>
        <taxon>Actinomycetota</taxon>
        <taxon>Actinomycetes</taxon>
        <taxon>Micrococcales</taxon>
        <taxon>Rarobacteraceae</taxon>
        <taxon>Rarobacter</taxon>
    </lineage>
</organism>
<dbReference type="CDD" id="cd00060">
    <property type="entry name" value="FHA"/>
    <property type="match status" value="1"/>
</dbReference>
<feature type="domain" description="FHA" evidence="3">
    <location>
        <begin position="104"/>
        <end position="159"/>
    </location>
</feature>
<dbReference type="InterPro" id="IPR000253">
    <property type="entry name" value="FHA_dom"/>
</dbReference>
<comment type="caution">
    <text evidence="4">The sequence shown here is derived from an EMBL/GenBank/DDBJ whole genome shotgun (WGS) entry which is preliminary data.</text>
</comment>
<dbReference type="PROSITE" id="PS50006">
    <property type="entry name" value="FHA_DOMAIN"/>
    <property type="match status" value="1"/>
</dbReference>
<reference evidence="4 5" key="1">
    <citation type="submission" date="2019-06" db="EMBL/GenBank/DDBJ databases">
        <title>Sequencing the genomes of 1000 actinobacteria strains.</title>
        <authorList>
            <person name="Klenk H.-P."/>
        </authorList>
    </citation>
    <scope>NUCLEOTIDE SEQUENCE [LARGE SCALE GENOMIC DNA]</scope>
    <source>
        <strain evidence="4 5">DSM 4813</strain>
    </source>
</reference>
<evidence type="ECO:0000313" key="4">
    <source>
        <dbReference type="EMBL" id="TQL57472.1"/>
    </source>
</evidence>
<evidence type="ECO:0000256" key="2">
    <source>
        <dbReference type="SAM" id="MobiDB-lite"/>
    </source>
</evidence>